<dbReference type="InterPro" id="IPR050389">
    <property type="entry name" value="LysR-type_TF"/>
</dbReference>
<organism evidence="6 7">
    <name type="scientific">Mycolicibacterium sediminis</name>
    <dbReference type="NCBI Taxonomy" id="1286180"/>
    <lineage>
        <taxon>Bacteria</taxon>
        <taxon>Bacillati</taxon>
        <taxon>Actinomycetota</taxon>
        <taxon>Actinomycetes</taxon>
        <taxon>Mycobacteriales</taxon>
        <taxon>Mycobacteriaceae</taxon>
        <taxon>Mycolicibacterium</taxon>
    </lineage>
</organism>
<dbReference type="Pfam" id="PF03466">
    <property type="entry name" value="LysR_substrate"/>
    <property type="match status" value="1"/>
</dbReference>
<evidence type="ECO:0000313" key="7">
    <source>
        <dbReference type="Proteomes" id="UP000467193"/>
    </source>
</evidence>
<dbReference type="Proteomes" id="UP000467193">
    <property type="component" value="Chromosome"/>
</dbReference>
<evidence type="ECO:0000256" key="1">
    <source>
        <dbReference type="ARBA" id="ARBA00009437"/>
    </source>
</evidence>
<name>A0A7I7QVY3_9MYCO</name>
<keyword evidence="4" id="KW-0804">Transcription</keyword>
<gene>
    <name evidence="6" type="ORF">MSEDJ_45500</name>
</gene>
<accession>A0A7I7QVY3</accession>
<dbReference type="InterPro" id="IPR000847">
    <property type="entry name" value="LysR_HTH_N"/>
</dbReference>
<proteinExistence type="inferred from homology"/>
<sequence>MARITVVNLASVDLNLFVVLRAVLDEGSATKAAARLNVTQSAVSNALARLRILLDDPLVVRTGRGLAPTPRALAIAPRLSAALSALEELTSDLAAFDLATTRRTWTMAFAELYGPTLLPGLYQRMQATAPESSLRVITLDRMAATNAMELGDLDLYLGIAAAIPAAWRSEPAFTDGIVGIVRAGHPLAHRDFSLEDYLSIPHAHVRVTPERGGEVDDALARIGRTRRVVVTAPHYSSAVPVVESSDCATAIPRRLAKHYARTRGVEIFEIPLTLPGYDIRLHWHARVDADPGVAALRSMVHDVVATR</sequence>
<reference evidence="6 7" key="1">
    <citation type="journal article" date="2019" name="Emerg. Microbes Infect.">
        <title>Comprehensive subspecies identification of 175 nontuberculous mycobacteria species based on 7547 genomic profiles.</title>
        <authorList>
            <person name="Matsumoto Y."/>
            <person name="Kinjo T."/>
            <person name="Motooka D."/>
            <person name="Nabeya D."/>
            <person name="Jung N."/>
            <person name="Uechi K."/>
            <person name="Horii T."/>
            <person name="Iida T."/>
            <person name="Fujita J."/>
            <person name="Nakamura S."/>
        </authorList>
    </citation>
    <scope>NUCLEOTIDE SEQUENCE [LARGE SCALE GENOMIC DNA]</scope>
    <source>
        <strain evidence="6 7">JCM 17899</strain>
    </source>
</reference>
<keyword evidence="7" id="KW-1185">Reference proteome</keyword>
<dbReference type="PANTHER" id="PTHR30118:SF15">
    <property type="entry name" value="TRANSCRIPTIONAL REGULATORY PROTEIN"/>
    <property type="match status" value="1"/>
</dbReference>
<dbReference type="Gene3D" id="3.40.190.10">
    <property type="entry name" value="Periplasmic binding protein-like II"/>
    <property type="match status" value="2"/>
</dbReference>
<evidence type="ECO:0000256" key="2">
    <source>
        <dbReference type="ARBA" id="ARBA00023015"/>
    </source>
</evidence>
<dbReference type="Gene3D" id="1.10.10.10">
    <property type="entry name" value="Winged helix-like DNA-binding domain superfamily/Winged helix DNA-binding domain"/>
    <property type="match status" value="1"/>
</dbReference>
<evidence type="ECO:0000259" key="5">
    <source>
        <dbReference type="PROSITE" id="PS50931"/>
    </source>
</evidence>
<evidence type="ECO:0000256" key="3">
    <source>
        <dbReference type="ARBA" id="ARBA00023125"/>
    </source>
</evidence>
<dbReference type="SUPFAM" id="SSF46785">
    <property type="entry name" value="Winged helix' DNA-binding domain"/>
    <property type="match status" value="1"/>
</dbReference>
<evidence type="ECO:0000256" key="4">
    <source>
        <dbReference type="ARBA" id="ARBA00023163"/>
    </source>
</evidence>
<dbReference type="PANTHER" id="PTHR30118">
    <property type="entry name" value="HTH-TYPE TRANSCRIPTIONAL REGULATOR LEUO-RELATED"/>
    <property type="match status" value="1"/>
</dbReference>
<dbReference type="GO" id="GO:0003677">
    <property type="term" value="F:DNA binding"/>
    <property type="evidence" value="ECO:0007669"/>
    <property type="project" value="UniProtKB-KW"/>
</dbReference>
<dbReference type="Pfam" id="PF00126">
    <property type="entry name" value="HTH_1"/>
    <property type="match status" value="1"/>
</dbReference>
<dbReference type="EMBL" id="AP022588">
    <property type="protein sequence ID" value="BBY30454.1"/>
    <property type="molecule type" value="Genomic_DNA"/>
</dbReference>
<dbReference type="InterPro" id="IPR036388">
    <property type="entry name" value="WH-like_DNA-bd_sf"/>
</dbReference>
<keyword evidence="2" id="KW-0805">Transcription regulation</keyword>
<dbReference type="CDD" id="cd08417">
    <property type="entry name" value="PBP2_Nitroaromatics_like"/>
    <property type="match status" value="1"/>
</dbReference>
<dbReference type="InterPro" id="IPR036390">
    <property type="entry name" value="WH_DNA-bd_sf"/>
</dbReference>
<dbReference type="SUPFAM" id="SSF53850">
    <property type="entry name" value="Periplasmic binding protein-like II"/>
    <property type="match status" value="1"/>
</dbReference>
<feature type="domain" description="HTH lysR-type" evidence="5">
    <location>
        <begin position="12"/>
        <end position="69"/>
    </location>
</feature>
<keyword evidence="3" id="KW-0238">DNA-binding</keyword>
<protein>
    <submittedName>
        <fullName evidence="6">LysR family transcriptional regulator</fullName>
    </submittedName>
</protein>
<evidence type="ECO:0000313" key="6">
    <source>
        <dbReference type="EMBL" id="BBY30454.1"/>
    </source>
</evidence>
<dbReference type="InterPro" id="IPR037402">
    <property type="entry name" value="YidZ_PBP2"/>
</dbReference>
<dbReference type="InterPro" id="IPR005119">
    <property type="entry name" value="LysR_subst-bd"/>
</dbReference>
<dbReference type="PROSITE" id="PS50931">
    <property type="entry name" value="HTH_LYSR"/>
    <property type="match status" value="1"/>
</dbReference>
<dbReference type="AlphaFoldDB" id="A0A7I7QVY3"/>
<dbReference type="GO" id="GO:0003700">
    <property type="term" value="F:DNA-binding transcription factor activity"/>
    <property type="evidence" value="ECO:0007669"/>
    <property type="project" value="InterPro"/>
</dbReference>
<comment type="similarity">
    <text evidence="1">Belongs to the LysR transcriptional regulatory family.</text>
</comment>
<dbReference type="KEGG" id="msei:MSEDJ_45500"/>